<comment type="caution">
    <text evidence="3">The sequence shown here is derived from an EMBL/GenBank/DDBJ whole genome shotgun (WGS) entry which is preliminary data.</text>
</comment>
<dbReference type="Gene3D" id="3.40.50.2000">
    <property type="entry name" value="Glycogen Phosphorylase B"/>
    <property type="match status" value="1"/>
</dbReference>
<dbReference type="Gene3D" id="3.40.50.11190">
    <property type="match status" value="1"/>
</dbReference>
<feature type="binding site" evidence="2">
    <location>
        <position position="254"/>
    </location>
    <ligand>
        <name>substrate</name>
    </ligand>
</feature>
<evidence type="ECO:0000256" key="2">
    <source>
        <dbReference type="PIRSR" id="PIRSR620023-2"/>
    </source>
</evidence>
<dbReference type="Proteomes" id="UP000249842">
    <property type="component" value="Unassembled WGS sequence"/>
</dbReference>
<evidence type="ECO:0000313" key="3">
    <source>
        <dbReference type="EMBL" id="RAK60498.1"/>
    </source>
</evidence>
<name>A0A328B626_9CAUL</name>
<dbReference type="GO" id="GO:0016787">
    <property type="term" value="F:hydrolase activity"/>
    <property type="evidence" value="ECO:0007669"/>
    <property type="project" value="UniProtKB-KW"/>
</dbReference>
<protein>
    <submittedName>
        <fullName evidence="3">UDP-2,4-diacetamido-2,4, 6-trideoxy-beta-L-altropyranose hydrolase</fullName>
        <ecNumber evidence="3">3.6.1.57</ecNumber>
    </submittedName>
</protein>
<dbReference type="PANTHER" id="PTHR21015:SF22">
    <property type="entry name" value="GLYCOSYLTRANSFERASE"/>
    <property type="match status" value="1"/>
</dbReference>
<organism evidence="3 4">
    <name type="scientific">Phenylobacterium hankyongense</name>
    <dbReference type="NCBI Taxonomy" id="1813876"/>
    <lineage>
        <taxon>Bacteria</taxon>
        <taxon>Pseudomonadati</taxon>
        <taxon>Pseudomonadota</taxon>
        <taxon>Alphaproteobacteria</taxon>
        <taxon>Caulobacterales</taxon>
        <taxon>Caulobacteraceae</taxon>
        <taxon>Phenylobacterium</taxon>
    </lineage>
</organism>
<keyword evidence="3" id="KW-0378">Hydrolase</keyword>
<proteinExistence type="predicted"/>
<dbReference type="EC" id="3.6.1.57" evidence="3"/>
<evidence type="ECO:0000256" key="1">
    <source>
        <dbReference type="PIRSR" id="PIRSR620023-1"/>
    </source>
</evidence>
<evidence type="ECO:0000313" key="4">
    <source>
        <dbReference type="Proteomes" id="UP000249842"/>
    </source>
</evidence>
<dbReference type="OrthoDB" id="9788924at2"/>
<accession>A0A328B626</accession>
<feature type="active site" description="Proton acceptor" evidence="1">
    <location>
        <position position="20"/>
    </location>
</feature>
<dbReference type="NCBIfam" id="TIGR03590">
    <property type="entry name" value="PseG"/>
    <property type="match status" value="1"/>
</dbReference>
<dbReference type="PANTHER" id="PTHR21015">
    <property type="entry name" value="UDP-N-ACETYLGLUCOSAMINE--N-ACETYLMURAMYL-(PENTAPEPTIDE) PYROPHOSPHORYL-UNDECAPRENOL N-ACETYLGLUCOSAMINE TRANSFERASE 1"/>
    <property type="match status" value="1"/>
</dbReference>
<gene>
    <name evidence="3" type="primary">pseG</name>
    <name evidence="3" type="ORF">DJ021_12135</name>
</gene>
<reference evidence="4" key="1">
    <citation type="submission" date="2018-05" db="EMBL/GenBank/DDBJ databases">
        <authorList>
            <person name="Li X."/>
        </authorList>
    </citation>
    <scope>NUCLEOTIDE SEQUENCE [LARGE SCALE GENOMIC DNA]</scope>
    <source>
        <strain evidence="4">HKS-05</strain>
    </source>
</reference>
<dbReference type="AlphaFoldDB" id="A0A328B626"/>
<dbReference type="InterPro" id="IPR020023">
    <property type="entry name" value="PseG"/>
</dbReference>
<dbReference type="SUPFAM" id="SSF53756">
    <property type="entry name" value="UDP-Glycosyltransferase/glycogen phosphorylase"/>
    <property type="match status" value="1"/>
</dbReference>
<keyword evidence="4" id="KW-1185">Reference proteome</keyword>
<feature type="binding site" evidence="2">
    <location>
        <position position="151"/>
    </location>
    <ligand>
        <name>substrate</name>
    </ligand>
</feature>
<sequence>MTGPRILFVVDAGPRVGGGHVIRSLTLAGALSAQGASCTFMGPPAVSAVLDAFAPDAAQLAAASTEPRDLATAVAAEAFDAVVFDHYGLGERDHRAMGQGRPVLVIDDLADRPLGADVVVDSGPARKAEDYNGLIADDARLLLGPPYAPVRPEFAALRQTALAWRGEPVQRVLVSMGLTDVDGITARVVERLRPRVGDAGLDIVLGDQAPSLPGLMKVARRDPRLAIHVDTPHMARLTAEADIAVGGSGSSAWERCTLGLPSVVIVLAENQRAAAAALADRGAALALDADQPDFDPQFDRALTRLMIDPALRRQLAVSSAELCDGLGAGRIATVFLQRIRDSASQPTR</sequence>
<dbReference type="GO" id="GO:0016757">
    <property type="term" value="F:glycosyltransferase activity"/>
    <property type="evidence" value="ECO:0007669"/>
    <property type="project" value="TreeGrafter"/>
</dbReference>
<dbReference type="RefSeq" id="WP_111457791.1">
    <property type="nucleotide sequence ID" value="NZ_QFYP01000001.1"/>
</dbReference>
<dbReference type="EMBL" id="QFYP01000001">
    <property type="protein sequence ID" value="RAK60498.1"/>
    <property type="molecule type" value="Genomic_DNA"/>
</dbReference>